<feature type="compositionally biased region" description="Polar residues" evidence="1">
    <location>
        <begin position="57"/>
        <end position="70"/>
    </location>
</feature>
<feature type="compositionally biased region" description="Low complexity" evidence="1">
    <location>
        <begin position="71"/>
        <end position="82"/>
    </location>
</feature>
<feature type="region of interest" description="Disordered" evidence="1">
    <location>
        <begin position="56"/>
        <end position="82"/>
    </location>
</feature>
<evidence type="ECO:0000256" key="1">
    <source>
        <dbReference type="SAM" id="MobiDB-lite"/>
    </source>
</evidence>
<evidence type="ECO:0000313" key="2">
    <source>
        <dbReference type="EMBL" id="EFC50071.1"/>
    </source>
</evidence>
<dbReference type="AlphaFoldDB" id="D2UZ13"/>
<dbReference type="GeneID" id="8863202"/>
<dbReference type="VEuPathDB" id="AmoebaDB:NAEGRDRAFT_56592"/>
<accession>D2UZ13</accession>
<name>D2UZ13_NAEGR</name>
<dbReference type="RefSeq" id="XP_002682815.1">
    <property type="nucleotide sequence ID" value="XM_002682769.1"/>
</dbReference>
<proteinExistence type="predicted"/>
<reference evidence="2 3" key="1">
    <citation type="journal article" date="2010" name="Cell">
        <title>The genome of Naegleria gruberi illuminates early eukaryotic versatility.</title>
        <authorList>
            <person name="Fritz-Laylin L.K."/>
            <person name="Prochnik S.E."/>
            <person name="Ginger M.L."/>
            <person name="Dacks J.B."/>
            <person name="Carpenter M.L."/>
            <person name="Field M.C."/>
            <person name="Kuo A."/>
            <person name="Paredez A."/>
            <person name="Chapman J."/>
            <person name="Pham J."/>
            <person name="Shu S."/>
            <person name="Neupane R."/>
            <person name="Cipriano M."/>
            <person name="Mancuso J."/>
            <person name="Tu H."/>
            <person name="Salamov A."/>
            <person name="Lindquist E."/>
            <person name="Shapiro H."/>
            <person name="Lucas S."/>
            <person name="Grigoriev I.V."/>
            <person name="Cande W.Z."/>
            <person name="Fulton C."/>
            <person name="Rokhsar D.S."/>
            <person name="Dawson S.C."/>
        </authorList>
    </citation>
    <scope>NUCLEOTIDE SEQUENCE [LARGE SCALE GENOMIC DNA]</scope>
    <source>
        <strain evidence="2 3">NEG-M</strain>
    </source>
</reference>
<gene>
    <name evidence="2" type="ORF">NAEGRDRAFT_56592</name>
</gene>
<protein>
    <submittedName>
        <fullName evidence="2">Uncharacterized protein</fullName>
    </submittedName>
</protein>
<dbReference type="KEGG" id="ngr:NAEGRDRAFT_56592"/>
<organism evidence="3">
    <name type="scientific">Naegleria gruberi</name>
    <name type="common">Amoeba</name>
    <dbReference type="NCBI Taxonomy" id="5762"/>
    <lineage>
        <taxon>Eukaryota</taxon>
        <taxon>Discoba</taxon>
        <taxon>Heterolobosea</taxon>
        <taxon>Tetramitia</taxon>
        <taxon>Eutetramitia</taxon>
        <taxon>Vahlkampfiidae</taxon>
        <taxon>Naegleria</taxon>
    </lineage>
</organism>
<dbReference type="EMBL" id="GG738846">
    <property type="protein sequence ID" value="EFC50071.1"/>
    <property type="molecule type" value="Genomic_DNA"/>
</dbReference>
<dbReference type="OMA" id="CHSKVED"/>
<dbReference type="InParanoid" id="D2UZ13"/>
<keyword evidence="3" id="KW-1185">Reference proteome</keyword>
<evidence type="ECO:0000313" key="3">
    <source>
        <dbReference type="Proteomes" id="UP000006671"/>
    </source>
</evidence>
<feature type="region of interest" description="Disordered" evidence="1">
    <location>
        <begin position="125"/>
        <end position="150"/>
    </location>
</feature>
<dbReference type="Proteomes" id="UP000006671">
    <property type="component" value="Unassembled WGS sequence"/>
</dbReference>
<dbReference type="OrthoDB" id="10267151at2759"/>
<sequence>MSSSNYLQRSLHHYNSSPCLTNTTRLLSSYATNNNSVGPKQIITPKPVKASPAFCKPSSNLKTNPPKSNFSSPSLDTSPTSPVDVLGGQFKNIVENGSSPNIISGTPERLANEELHKILFSHPLSASRDDSLPQSPQPADNKQEEKPYDLPISPFSPFISHSPFPTRTFSPPTIELDINESLLIDDELNFTDDVILEDSYDEQDQPRSVPSTFGYDDEDFHSLRNDQRKRRNFVTQEDISFLIELRTRPKDNGRFPDEVEYHRSSCHSKVEDGYFGAEMGLLSFSPPTSRILNY</sequence>